<protein>
    <submittedName>
        <fullName evidence="2">Aminoacyl-tRNA hydrolase</fullName>
    </submittedName>
</protein>
<evidence type="ECO:0000313" key="2">
    <source>
        <dbReference type="WBParaSite" id="JU765_v2.g18277.t3"/>
    </source>
</evidence>
<organism evidence="1 2">
    <name type="scientific">Panagrolaimus sp. JU765</name>
    <dbReference type="NCBI Taxonomy" id="591449"/>
    <lineage>
        <taxon>Eukaryota</taxon>
        <taxon>Metazoa</taxon>
        <taxon>Ecdysozoa</taxon>
        <taxon>Nematoda</taxon>
        <taxon>Chromadorea</taxon>
        <taxon>Rhabditida</taxon>
        <taxon>Tylenchina</taxon>
        <taxon>Panagrolaimomorpha</taxon>
        <taxon>Panagrolaimoidea</taxon>
        <taxon>Panagrolaimidae</taxon>
        <taxon>Panagrolaimus</taxon>
    </lineage>
</organism>
<accession>A0AC34QPA0</accession>
<reference evidence="2" key="1">
    <citation type="submission" date="2022-11" db="UniProtKB">
        <authorList>
            <consortium name="WormBaseParasite"/>
        </authorList>
    </citation>
    <scope>IDENTIFICATION</scope>
</reference>
<name>A0AC34QPA0_9BILA</name>
<dbReference type="Proteomes" id="UP000887576">
    <property type="component" value="Unplaced"/>
</dbReference>
<sequence length="343" mass="36968">MNSNQDPPEPNSTPTPGAPTSQHPDIFDPTPGSSAPPPNPETYPRLPTYEEVVPDPFASSETASQTNHPSGLAEIPNEPSAPAFSESVSTNSLTEQVVVTPSDPADPDESPVDPVLLSTILEFGYDDYTARLAIRRTKGASADEAINWILDHSNDSDFQDSSDDDEEEEDIVMGAASSSIPSALQDIVMGAASSSIPLSLRSARTHKMVFVANMSLKMGAGKMAAQVGHACLGVYRTAMRTEDGQQALEAWRRHGVYRTAMRTEDGQQALEAWRRHGEVKIVVKGQSTEQLIDLFKVAKDLSLYAYLVQDAGYTQIPPGSRTVLGLFGPVEVIDQVTGNLKLM</sequence>
<dbReference type="WBParaSite" id="JU765_v2.g18277.t3">
    <property type="protein sequence ID" value="JU765_v2.g18277.t3"/>
    <property type="gene ID" value="JU765_v2.g18277"/>
</dbReference>
<evidence type="ECO:0000313" key="1">
    <source>
        <dbReference type="Proteomes" id="UP000887576"/>
    </source>
</evidence>
<proteinExistence type="predicted"/>